<evidence type="ECO:0000256" key="8">
    <source>
        <dbReference type="ARBA" id="ARBA00022833"/>
    </source>
</evidence>
<dbReference type="Proteomes" id="UP001595817">
    <property type="component" value="Unassembled WGS sequence"/>
</dbReference>
<accession>A0ABV8X3F1</accession>
<name>A0ABV8X3F1_9LACT</name>
<dbReference type="PANTHER" id="PTHR39188:SF3">
    <property type="entry name" value="STAGE IV SPORULATION PROTEIN FB"/>
    <property type="match status" value="1"/>
</dbReference>
<keyword evidence="7" id="KW-0378">Hydrolase</keyword>
<evidence type="ECO:0000313" key="14">
    <source>
        <dbReference type="EMBL" id="MFC4409903.1"/>
    </source>
</evidence>
<evidence type="ECO:0000256" key="2">
    <source>
        <dbReference type="ARBA" id="ARBA00004141"/>
    </source>
</evidence>
<feature type="transmembrane region" description="Helical" evidence="12">
    <location>
        <begin position="180"/>
        <end position="195"/>
    </location>
</feature>
<feature type="transmembrane region" description="Helical" evidence="12">
    <location>
        <begin position="117"/>
        <end position="137"/>
    </location>
</feature>
<comment type="subcellular location">
    <subcellularLocation>
        <location evidence="2">Membrane</location>
        <topology evidence="2">Multi-pass membrane protein</topology>
    </subcellularLocation>
</comment>
<evidence type="ECO:0000256" key="9">
    <source>
        <dbReference type="ARBA" id="ARBA00022989"/>
    </source>
</evidence>
<evidence type="ECO:0000256" key="3">
    <source>
        <dbReference type="ARBA" id="ARBA00007931"/>
    </source>
</evidence>
<dbReference type="InterPro" id="IPR008915">
    <property type="entry name" value="Peptidase_M50"/>
</dbReference>
<evidence type="ECO:0000313" key="15">
    <source>
        <dbReference type="Proteomes" id="UP001595817"/>
    </source>
</evidence>
<evidence type="ECO:0000256" key="5">
    <source>
        <dbReference type="ARBA" id="ARBA00022692"/>
    </source>
</evidence>
<keyword evidence="15" id="KW-1185">Reference proteome</keyword>
<sequence>MNNIRRVGSFFSTFKFRLHPIMIPFLFLIVISGDIAYYAFIFGSLLFHEFGHLLAAKFCGFNVKSCTIMPYGGELQIVNRQKHTSSQQLALAMGGPIATSILLFISMMLPIPEQSKLITIQCVLLLINLLPILPLDGGQALVSILSVHKNFQETYEKVLTYSVILSVGGMLFLIPHLPDMLPFFLIMLFIVFNNYQQWRYRKYRLAFHRLVNKQLTR</sequence>
<evidence type="ECO:0000256" key="7">
    <source>
        <dbReference type="ARBA" id="ARBA00022801"/>
    </source>
</evidence>
<dbReference type="RefSeq" id="WP_378153150.1">
    <property type="nucleotide sequence ID" value="NZ_JBHSEC010000005.1"/>
</dbReference>
<keyword evidence="9 12" id="KW-1133">Transmembrane helix</keyword>
<feature type="transmembrane region" description="Helical" evidence="12">
    <location>
        <begin position="21"/>
        <end position="47"/>
    </location>
</feature>
<evidence type="ECO:0000259" key="13">
    <source>
        <dbReference type="Pfam" id="PF02163"/>
    </source>
</evidence>
<protein>
    <submittedName>
        <fullName evidence="14">M50 family metallopeptidase</fullName>
    </submittedName>
</protein>
<feature type="transmembrane region" description="Helical" evidence="12">
    <location>
        <begin position="89"/>
        <end position="111"/>
    </location>
</feature>
<gene>
    <name evidence="14" type="ORF">ACFOZY_05560</name>
</gene>
<keyword evidence="6" id="KW-0479">Metal-binding</keyword>
<comment type="caution">
    <text evidence="14">The sequence shown here is derived from an EMBL/GenBank/DDBJ whole genome shotgun (WGS) entry which is preliminary data.</text>
</comment>
<evidence type="ECO:0000256" key="1">
    <source>
        <dbReference type="ARBA" id="ARBA00001947"/>
    </source>
</evidence>
<organism evidence="14 15">
    <name type="scientific">Chungangia koreensis</name>
    <dbReference type="NCBI Taxonomy" id="752657"/>
    <lineage>
        <taxon>Bacteria</taxon>
        <taxon>Bacillati</taxon>
        <taxon>Bacillota</taxon>
        <taxon>Bacilli</taxon>
        <taxon>Lactobacillales</taxon>
        <taxon>Chungangia</taxon>
    </lineage>
</organism>
<reference evidence="15" key="1">
    <citation type="journal article" date="2019" name="Int. J. Syst. Evol. Microbiol.">
        <title>The Global Catalogue of Microorganisms (GCM) 10K type strain sequencing project: providing services to taxonomists for standard genome sequencing and annotation.</title>
        <authorList>
            <consortium name="The Broad Institute Genomics Platform"/>
            <consortium name="The Broad Institute Genome Sequencing Center for Infectious Disease"/>
            <person name="Wu L."/>
            <person name="Ma J."/>
        </authorList>
    </citation>
    <scope>NUCLEOTIDE SEQUENCE [LARGE SCALE GENOMIC DNA]</scope>
    <source>
        <strain evidence="15">CCUG 59778</strain>
    </source>
</reference>
<feature type="domain" description="Peptidase M50" evidence="13">
    <location>
        <begin position="39"/>
        <end position="108"/>
    </location>
</feature>
<evidence type="ECO:0000256" key="6">
    <source>
        <dbReference type="ARBA" id="ARBA00022723"/>
    </source>
</evidence>
<keyword evidence="10" id="KW-0482">Metalloprotease</keyword>
<proteinExistence type="inferred from homology"/>
<keyword evidence="4" id="KW-0645">Protease</keyword>
<comment type="cofactor">
    <cofactor evidence="1">
        <name>Zn(2+)</name>
        <dbReference type="ChEBI" id="CHEBI:29105"/>
    </cofactor>
</comment>
<evidence type="ECO:0000256" key="10">
    <source>
        <dbReference type="ARBA" id="ARBA00023049"/>
    </source>
</evidence>
<keyword evidence="11 12" id="KW-0472">Membrane</keyword>
<dbReference type="PANTHER" id="PTHR39188">
    <property type="entry name" value="MEMBRANE-ASSOCIATED ZINC METALLOPROTEASE M50B"/>
    <property type="match status" value="1"/>
</dbReference>
<evidence type="ECO:0000256" key="12">
    <source>
        <dbReference type="SAM" id="Phobius"/>
    </source>
</evidence>
<evidence type="ECO:0000256" key="4">
    <source>
        <dbReference type="ARBA" id="ARBA00022670"/>
    </source>
</evidence>
<dbReference type="EMBL" id="JBHSEC010000005">
    <property type="protein sequence ID" value="MFC4409903.1"/>
    <property type="molecule type" value="Genomic_DNA"/>
</dbReference>
<evidence type="ECO:0000256" key="11">
    <source>
        <dbReference type="ARBA" id="ARBA00023136"/>
    </source>
</evidence>
<dbReference type="Pfam" id="PF02163">
    <property type="entry name" value="Peptidase_M50"/>
    <property type="match status" value="1"/>
</dbReference>
<keyword evidence="5 12" id="KW-0812">Transmembrane</keyword>
<keyword evidence="8" id="KW-0862">Zinc</keyword>
<comment type="similarity">
    <text evidence="3">Belongs to the peptidase M50B family.</text>
</comment>